<reference evidence="1 3" key="2">
    <citation type="submission" date="2018-11" db="EMBL/GenBank/DDBJ databases">
        <authorList>
            <consortium name="Pathogen Informatics"/>
        </authorList>
    </citation>
    <scope>NUCLEOTIDE SEQUENCE [LARGE SCALE GENOMIC DNA]</scope>
</reference>
<dbReference type="EMBL" id="UYYG01000007">
    <property type="protein sequence ID" value="VDN50743.1"/>
    <property type="molecule type" value="Genomic_DNA"/>
</dbReference>
<reference evidence="4" key="1">
    <citation type="submission" date="2017-02" db="UniProtKB">
        <authorList>
            <consortium name="WormBaseParasite"/>
        </authorList>
    </citation>
    <scope>IDENTIFICATION</scope>
</reference>
<gene>
    <name evidence="1" type="ORF">DME_LOCUS716</name>
</gene>
<evidence type="ECO:0000313" key="3">
    <source>
        <dbReference type="Proteomes" id="UP000274756"/>
    </source>
</evidence>
<keyword evidence="3" id="KW-1185">Reference proteome</keyword>
<dbReference type="Proteomes" id="UP000274756">
    <property type="component" value="Unassembled WGS sequence"/>
</dbReference>
<dbReference type="WBParaSite" id="DME_0000567101-mRNA-1">
    <property type="protein sequence ID" value="DME_0000567101-mRNA-1"/>
    <property type="gene ID" value="DME_0000567101"/>
</dbReference>
<dbReference type="AlphaFoldDB" id="A0A0N4UE82"/>
<evidence type="ECO:0000313" key="4">
    <source>
        <dbReference type="WBParaSite" id="DME_0000567101-mRNA-1"/>
    </source>
</evidence>
<dbReference type="Proteomes" id="UP000038040">
    <property type="component" value="Unplaced"/>
</dbReference>
<accession>A0A0N4UE82</accession>
<evidence type="ECO:0000313" key="2">
    <source>
        <dbReference type="Proteomes" id="UP000038040"/>
    </source>
</evidence>
<organism evidence="2 4">
    <name type="scientific">Dracunculus medinensis</name>
    <name type="common">Guinea worm</name>
    <dbReference type="NCBI Taxonomy" id="318479"/>
    <lineage>
        <taxon>Eukaryota</taxon>
        <taxon>Metazoa</taxon>
        <taxon>Ecdysozoa</taxon>
        <taxon>Nematoda</taxon>
        <taxon>Chromadorea</taxon>
        <taxon>Rhabditida</taxon>
        <taxon>Spirurina</taxon>
        <taxon>Dracunculoidea</taxon>
        <taxon>Dracunculidae</taxon>
        <taxon>Dracunculus</taxon>
    </lineage>
</organism>
<proteinExistence type="predicted"/>
<evidence type="ECO:0000313" key="1">
    <source>
        <dbReference type="EMBL" id="VDN50743.1"/>
    </source>
</evidence>
<name>A0A0N4UE82_DRAME</name>
<protein>
    <submittedName>
        <fullName evidence="4">Ion_trans_2 domain-containing protein</fullName>
    </submittedName>
</protein>
<sequence length="74" mass="8105">MMMIPSRTFAILVGSAIIIILIAIEEVRHFTGCNCDFCQGEAVSFGRFDLVGYSVGLNDLVEAIISYRSMITAL</sequence>